<feature type="compositionally biased region" description="Polar residues" evidence="1">
    <location>
        <begin position="1542"/>
        <end position="1558"/>
    </location>
</feature>
<dbReference type="SUPFAM" id="SSF55781">
    <property type="entry name" value="GAF domain-like"/>
    <property type="match status" value="1"/>
</dbReference>
<evidence type="ECO:0000313" key="2">
    <source>
        <dbReference type="EMBL" id="QDU75472.1"/>
    </source>
</evidence>
<feature type="compositionally biased region" description="Basic residues" evidence="1">
    <location>
        <begin position="201"/>
        <end position="210"/>
    </location>
</feature>
<dbReference type="InterPro" id="IPR029016">
    <property type="entry name" value="GAF-like_dom_sf"/>
</dbReference>
<proteinExistence type="predicted"/>
<evidence type="ECO:0000313" key="3">
    <source>
        <dbReference type="Proteomes" id="UP000318626"/>
    </source>
</evidence>
<dbReference type="Proteomes" id="UP000318626">
    <property type="component" value="Chromosome"/>
</dbReference>
<sequence length="1558" mass="174201">MSIPIRIAVVQLSGPIDSLVGGHDFTSEPFTLAGDVPSLSRMADVSGEIACLAQEFRGDYLKWQKHRIEQILTWMRDEWATPENPGSDRPETPASGRSSARHSMNDESDGKQTASCSRMPDLIVFPEGGVPQDCLPFLVDFAKQTHTAIVAGTHSFRNTDPKAIATYQRVGVSHDTINSLVANVAGTTSIVTEIIPRVGKSPKVKLRRKQSPSPHERTDDYRNDKLVGIKIIKMRTRDGALFSFHTLVCSEALQHHELPDPDECKMIVIPSYNVKREVFDNIIGHYTRNKQCVVYCNTGNFGASSVMLPLDERGKSWWFSGKPSGELPQGDGILIVDVFVENIAVETAVNNPQKKIRTCGLASIVSGQEQSSSLEIAHWLKTTQLMEETEDGLKQINGPKLLGQIEDHLNRCDGNAIQYIKLQRLANLFRNGEISLSRWHFHAHDCIVADGVSLAEFEFNRAAKCEERLRGLRNRSDFQDVDIRDELEQILSRCHEFTGIRQREQRRKSSTRHDILPNMWSLLRQVTAESVHEASRRLYDEVAELVERYGATSGFLTYVPWDESNKTPKKLVPCVTYNCPMKPSELEIAADDKEISATAYVAKYGKGIVHDAIEFDMHSDRPNVAPYQVDIESTKSLISVPIFLRDGTRGSDPQVIGVLSLESNSKYAFDWHMLGLLKSDAECLVKDLVVIQTANKSTSALCCHPGIHGSGLSGLVKRFCYELSTLVGHVATPPRIGCTVWIADWEKNRFNALGTAGFDYLYQKEKWLPLVTPPSSSDEVDTNLEEDLINFTSLVLHSPKGSVRHRHFTEAAAELRTLKRKARKVELQSVKGTPIYLEDSAIEGRLSQGNKPIGVLDLFFFSPRYGIGLVDVDEIFNDRILVQLAELVARMIAEYHALQSKISCAKVATVLFRDGIHGSDMLDALRLAMGDIFDSDACSIFASDLLCDEIKSLKCVSTTGLVHSGSPENVTSSAAYHYDLEDDPYDDDNPIGMTRYLGFRGGRSIRKNDVPDMTERVYSGNHERRRLVNVSPGFKYAEKVALTPVNHYRFLGASVATHGPSPDKPSAGVIRVNRRRDRAPYLELDEVLLQKLVKMCQQSLRYASDHLQSENQGFHGGANGKTVHEAAMTRLASPYCSRYWNWRYLNGILSDLLLVAAQAEEEPRKPRYRILANLSLAGRNEEGWPVMKMVAYESTFSSNRPTSAMISHPRIGEGNRWWATTHQKLVVAQFTDGVPRSTAIVPESRQVRLSVCLPFHFKCCSYRDPEIDSFETLLHYMASDKQYGKVDRGVLSIDFASDPSDLGAGDLPSLHKLIGISTETSKLAVALFNASRKALLLGGDNAPHPPETQDAPSLFQRSPHEAIESLAQVILRHAGGGSAYFQPATAEPQMTMELWDGQKPDNDYPFVSVPAEGTPAKEFPRIDSDLQTYYQRFFSDALPPRQPHAEKTELTLRVGVAIAGTLFVQLNNERTAVLCDVETALQECWNWYANSPMSKSQHWQVRDNLDWKRDSKGVEPREDYATDIHINWSRTNDSWEQDTESWEVTSPGPSIQSPGRPK</sequence>
<feature type="region of interest" description="Disordered" evidence="1">
    <location>
        <begin position="79"/>
        <end position="114"/>
    </location>
</feature>
<reference evidence="3" key="1">
    <citation type="submission" date="2019-02" db="EMBL/GenBank/DDBJ databases">
        <title>Deep-cultivation of Planctomycetes and their phenomic and genomic characterization uncovers novel biology.</title>
        <authorList>
            <person name="Wiegand S."/>
            <person name="Jogler M."/>
            <person name="Boedeker C."/>
            <person name="Pinto D."/>
            <person name="Vollmers J."/>
            <person name="Rivas-Marin E."/>
            <person name="Kohn T."/>
            <person name="Peeters S.H."/>
            <person name="Heuer A."/>
            <person name="Rast P."/>
            <person name="Oberbeckmann S."/>
            <person name="Bunk B."/>
            <person name="Jeske O."/>
            <person name="Meyerdierks A."/>
            <person name="Storesund J.E."/>
            <person name="Kallscheuer N."/>
            <person name="Luecker S."/>
            <person name="Lage O.M."/>
            <person name="Pohl T."/>
            <person name="Merkel B.J."/>
            <person name="Hornburger P."/>
            <person name="Mueller R.-W."/>
            <person name="Bruemmer F."/>
            <person name="Labrenz M."/>
            <person name="Spormann A.M."/>
            <person name="Op den Camp H."/>
            <person name="Overmann J."/>
            <person name="Amann R."/>
            <person name="Jetten M.S.M."/>
            <person name="Mascher T."/>
            <person name="Medema M.H."/>
            <person name="Devos D.P."/>
            <person name="Kaster A.-K."/>
            <person name="Ovreas L."/>
            <person name="Rohde M."/>
            <person name="Galperin M.Y."/>
            <person name="Jogler C."/>
        </authorList>
    </citation>
    <scope>NUCLEOTIDE SEQUENCE [LARGE SCALE GENOMIC DNA]</scope>
    <source>
        <strain evidence="3">Pan97</strain>
    </source>
</reference>
<feature type="region of interest" description="Disordered" evidence="1">
    <location>
        <begin position="201"/>
        <end position="220"/>
    </location>
</feature>
<dbReference type="RefSeq" id="WP_144972881.1">
    <property type="nucleotide sequence ID" value="NZ_CP036289.1"/>
</dbReference>
<dbReference type="KEGG" id="bvo:Pan97_25040"/>
<name>A0A518C8E0_9BACT</name>
<gene>
    <name evidence="2" type="ORF">Pan97_25040</name>
</gene>
<accession>A0A518C8E0</accession>
<keyword evidence="3" id="KW-1185">Reference proteome</keyword>
<evidence type="ECO:0000256" key="1">
    <source>
        <dbReference type="SAM" id="MobiDB-lite"/>
    </source>
</evidence>
<feature type="region of interest" description="Disordered" evidence="1">
    <location>
        <begin position="1531"/>
        <end position="1558"/>
    </location>
</feature>
<dbReference type="OrthoDB" id="9834874at2"/>
<dbReference type="EMBL" id="CP036289">
    <property type="protein sequence ID" value="QDU75472.1"/>
    <property type="molecule type" value="Genomic_DNA"/>
</dbReference>
<protein>
    <recommendedName>
        <fullName evidence="4">GAF domain-containing protein</fullName>
    </recommendedName>
</protein>
<evidence type="ECO:0008006" key="4">
    <source>
        <dbReference type="Google" id="ProtNLM"/>
    </source>
</evidence>
<organism evidence="2 3">
    <name type="scientific">Bremerella volcania</name>
    <dbReference type="NCBI Taxonomy" id="2527984"/>
    <lineage>
        <taxon>Bacteria</taxon>
        <taxon>Pseudomonadati</taxon>
        <taxon>Planctomycetota</taxon>
        <taxon>Planctomycetia</taxon>
        <taxon>Pirellulales</taxon>
        <taxon>Pirellulaceae</taxon>
        <taxon>Bremerella</taxon>
    </lineage>
</organism>
<dbReference type="Gene3D" id="3.30.450.40">
    <property type="match status" value="1"/>
</dbReference>